<proteinExistence type="predicted"/>
<dbReference type="EnsemblMetazoa" id="SCAU013112-RA">
    <property type="protein sequence ID" value="SCAU013112-PA"/>
    <property type="gene ID" value="SCAU013112"/>
</dbReference>
<feature type="signal peptide" evidence="1">
    <location>
        <begin position="1"/>
        <end position="20"/>
    </location>
</feature>
<feature type="chain" id="PRO_5009327577" evidence="1">
    <location>
        <begin position="21"/>
        <end position="466"/>
    </location>
</feature>
<dbReference type="Gene3D" id="1.25.40.10">
    <property type="entry name" value="Tetratricopeptide repeat domain"/>
    <property type="match status" value="1"/>
</dbReference>
<dbReference type="KEGG" id="scac:106094325"/>
<dbReference type="GO" id="GO:0005737">
    <property type="term" value="C:cytoplasm"/>
    <property type="evidence" value="ECO:0007669"/>
    <property type="project" value="TreeGrafter"/>
</dbReference>
<sequence length="466" mass="54235">MLNSRFILVLLFPSFYKILASNHYALKLGESFIKRRLDSPFHLRDPCDLPTFLEQIRNNDSAEEAFRKMQRKRSKLDDHLLITAQLLQNILERSKCARVYIKMTGLSDYLRTTGASMKRLEFPEKLEKDAKDGEPICTIYANLDSQRDTYGNLQCFSKEFVDTMNIEKEENLLKLELGLKDAESVTEIIYSVAIKGLLNNPTSWKFHMLGSYYWRLVGNAKNALDCARLSVHLAPEEHKDIPLLSLGTILVRAEVWDDAEIILRNAVKYGPNHAENYIALATLLALKHDFNGAREYFNTAEKLDAIMHNNSQRIKQFIECFEPLDADITRLFSLVKYMLKEIKEVNKLRQEITQYQTKIIQKQVPLASRYTANDHKSKADLLKRYQYCSTRKSGEGQEHVLFCDFYSDLQMQLESKQFDAELLDWQVNRYIATLFEKLPFEYKKHLELLYNKAIAITTETKNAYAM</sequence>
<dbReference type="GO" id="GO:0015629">
    <property type="term" value="C:actin cytoskeleton"/>
    <property type="evidence" value="ECO:0007669"/>
    <property type="project" value="TreeGrafter"/>
</dbReference>
<dbReference type="Proteomes" id="UP000095300">
    <property type="component" value="Unassembled WGS sequence"/>
</dbReference>
<dbReference type="InterPro" id="IPR011990">
    <property type="entry name" value="TPR-like_helical_dom_sf"/>
</dbReference>
<evidence type="ECO:0000313" key="3">
    <source>
        <dbReference type="Proteomes" id="UP000095300"/>
    </source>
</evidence>
<name>A0A1I8Q1W9_STOCA</name>
<gene>
    <name evidence="2" type="primary">106094325</name>
</gene>
<dbReference type="AlphaFoldDB" id="A0A1I8Q1W9"/>
<dbReference type="InterPro" id="IPR052630">
    <property type="entry name" value="TTC17"/>
</dbReference>
<reference evidence="2" key="1">
    <citation type="submission" date="2020-05" db="UniProtKB">
        <authorList>
            <consortium name="EnsemblMetazoa"/>
        </authorList>
    </citation>
    <scope>IDENTIFICATION</scope>
    <source>
        <strain evidence="2">USDA</strain>
    </source>
</reference>
<dbReference type="STRING" id="35570.A0A1I8Q1W9"/>
<protein>
    <submittedName>
        <fullName evidence="2">Uncharacterized protein</fullName>
    </submittedName>
</protein>
<evidence type="ECO:0000313" key="2">
    <source>
        <dbReference type="EnsemblMetazoa" id="SCAU013112-PA"/>
    </source>
</evidence>
<keyword evidence="1" id="KW-0732">Signal</keyword>
<dbReference type="GO" id="GO:0030041">
    <property type="term" value="P:actin filament polymerization"/>
    <property type="evidence" value="ECO:0007669"/>
    <property type="project" value="TreeGrafter"/>
</dbReference>
<dbReference type="OrthoDB" id="2115703at2759"/>
<dbReference type="PANTHER" id="PTHR16091:SF1">
    <property type="entry name" value="TETRATRICOPEPTIDE REPEAT PROTEIN 17"/>
    <property type="match status" value="1"/>
</dbReference>
<evidence type="ECO:0000256" key="1">
    <source>
        <dbReference type="SAM" id="SignalP"/>
    </source>
</evidence>
<accession>A0A1I8Q1W9</accession>
<dbReference type="SUPFAM" id="SSF48452">
    <property type="entry name" value="TPR-like"/>
    <property type="match status" value="1"/>
</dbReference>
<organism evidence="2 3">
    <name type="scientific">Stomoxys calcitrans</name>
    <name type="common">Stable fly</name>
    <name type="synonym">Conops calcitrans</name>
    <dbReference type="NCBI Taxonomy" id="35570"/>
    <lineage>
        <taxon>Eukaryota</taxon>
        <taxon>Metazoa</taxon>
        <taxon>Ecdysozoa</taxon>
        <taxon>Arthropoda</taxon>
        <taxon>Hexapoda</taxon>
        <taxon>Insecta</taxon>
        <taxon>Pterygota</taxon>
        <taxon>Neoptera</taxon>
        <taxon>Endopterygota</taxon>
        <taxon>Diptera</taxon>
        <taxon>Brachycera</taxon>
        <taxon>Muscomorpha</taxon>
        <taxon>Muscoidea</taxon>
        <taxon>Muscidae</taxon>
        <taxon>Stomoxys</taxon>
    </lineage>
</organism>
<dbReference type="VEuPathDB" id="VectorBase:SCAU013112"/>
<dbReference type="PANTHER" id="PTHR16091">
    <property type="entry name" value="TTC17 PROTEIN"/>
    <property type="match status" value="1"/>
</dbReference>
<keyword evidence="3" id="KW-1185">Reference proteome</keyword>